<accession>A0ABD3TPZ9</accession>
<reference evidence="1 2" key="1">
    <citation type="submission" date="2024-12" db="EMBL/GenBank/DDBJ databases">
        <title>The unique morphological basis and parallel evolutionary history of personate flowers in Penstemon.</title>
        <authorList>
            <person name="Depatie T.H."/>
            <person name="Wessinger C.A."/>
        </authorList>
    </citation>
    <scope>NUCLEOTIDE SEQUENCE [LARGE SCALE GENOMIC DNA]</scope>
    <source>
        <strain evidence="1">WTNN_2</strain>
        <tissue evidence="1">Leaf</tissue>
    </source>
</reference>
<comment type="caution">
    <text evidence="1">The sequence shown here is derived from an EMBL/GenBank/DDBJ whole genome shotgun (WGS) entry which is preliminary data.</text>
</comment>
<gene>
    <name evidence="1" type="ORF">ACJIZ3_023711</name>
</gene>
<dbReference type="AlphaFoldDB" id="A0ABD3TPZ9"/>
<name>A0ABD3TPZ9_9LAMI</name>
<sequence>MFEYYECLKFQATIYQRGGCEPSFMLKGNSMVQVELSHICLYSFIGRFPITSPHKSYINFEAFRCGYL</sequence>
<organism evidence="1 2">
    <name type="scientific">Penstemon smallii</name>
    <dbReference type="NCBI Taxonomy" id="265156"/>
    <lineage>
        <taxon>Eukaryota</taxon>
        <taxon>Viridiplantae</taxon>
        <taxon>Streptophyta</taxon>
        <taxon>Embryophyta</taxon>
        <taxon>Tracheophyta</taxon>
        <taxon>Spermatophyta</taxon>
        <taxon>Magnoliopsida</taxon>
        <taxon>eudicotyledons</taxon>
        <taxon>Gunneridae</taxon>
        <taxon>Pentapetalae</taxon>
        <taxon>asterids</taxon>
        <taxon>lamiids</taxon>
        <taxon>Lamiales</taxon>
        <taxon>Plantaginaceae</taxon>
        <taxon>Cheloneae</taxon>
        <taxon>Penstemon</taxon>
    </lineage>
</organism>
<dbReference type="EMBL" id="JBJXBP010000003">
    <property type="protein sequence ID" value="KAL3839120.1"/>
    <property type="molecule type" value="Genomic_DNA"/>
</dbReference>
<evidence type="ECO:0000313" key="2">
    <source>
        <dbReference type="Proteomes" id="UP001634393"/>
    </source>
</evidence>
<dbReference type="Proteomes" id="UP001634393">
    <property type="component" value="Unassembled WGS sequence"/>
</dbReference>
<evidence type="ECO:0000313" key="1">
    <source>
        <dbReference type="EMBL" id="KAL3839120.1"/>
    </source>
</evidence>
<proteinExistence type="predicted"/>
<keyword evidence="2" id="KW-1185">Reference proteome</keyword>
<protein>
    <submittedName>
        <fullName evidence="1">Uncharacterized protein</fullName>
    </submittedName>
</protein>